<keyword evidence="3" id="KW-1185">Reference proteome</keyword>
<keyword evidence="1" id="KW-0472">Membrane</keyword>
<feature type="transmembrane region" description="Helical" evidence="1">
    <location>
        <begin position="162"/>
        <end position="182"/>
    </location>
</feature>
<feature type="transmembrane region" description="Helical" evidence="1">
    <location>
        <begin position="57"/>
        <end position="82"/>
    </location>
</feature>
<feature type="transmembrane region" description="Helical" evidence="1">
    <location>
        <begin position="131"/>
        <end position="150"/>
    </location>
</feature>
<comment type="caution">
    <text evidence="2">The sequence shown here is derived from an EMBL/GenBank/DDBJ whole genome shotgun (WGS) entry which is preliminary data.</text>
</comment>
<proteinExistence type="predicted"/>
<accession>A0A6G4UAU7</accession>
<dbReference type="EMBL" id="JAAKZV010000275">
    <property type="protein sequence ID" value="NGN69263.1"/>
    <property type="molecule type" value="Genomic_DNA"/>
</dbReference>
<evidence type="ECO:0000313" key="3">
    <source>
        <dbReference type="Proteomes" id="UP000481583"/>
    </source>
</evidence>
<organism evidence="2 3">
    <name type="scientific">Streptomyces coryli</name>
    <dbReference type="NCBI Taxonomy" id="1128680"/>
    <lineage>
        <taxon>Bacteria</taxon>
        <taxon>Bacillati</taxon>
        <taxon>Actinomycetota</taxon>
        <taxon>Actinomycetes</taxon>
        <taxon>Kitasatosporales</taxon>
        <taxon>Streptomycetaceae</taxon>
        <taxon>Streptomyces</taxon>
    </lineage>
</organism>
<evidence type="ECO:0008006" key="4">
    <source>
        <dbReference type="Google" id="ProtNLM"/>
    </source>
</evidence>
<keyword evidence="1" id="KW-0812">Transmembrane</keyword>
<sequence>MTTTTVTGATRSKLPLAAASGFLAGFFGLTAVAAVGDELPKPDAPTRDVVSYYTDNALASSLTGVIMLLGAAALFAVVRGGFVRPLGRAARGAGMAAVALLCLSALTGFALALFTPGLADGTVGLLRDVNFATGGTLHVAALGLFVLFAARGGPFGRGVTRFGYVAGAVAVMSLLSLAVYGASPLIPVGRLLCMAWLITAVLRARR</sequence>
<feature type="transmembrane region" description="Helical" evidence="1">
    <location>
        <begin position="188"/>
        <end position="204"/>
    </location>
</feature>
<evidence type="ECO:0000313" key="2">
    <source>
        <dbReference type="EMBL" id="NGN69263.1"/>
    </source>
</evidence>
<evidence type="ECO:0000256" key="1">
    <source>
        <dbReference type="SAM" id="Phobius"/>
    </source>
</evidence>
<protein>
    <recommendedName>
        <fullName evidence="4">DUF4386 domain-containing protein</fullName>
    </recommendedName>
</protein>
<gene>
    <name evidence="2" type="ORF">G5C51_35925</name>
</gene>
<dbReference type="RefSeq" id="WP_165244031.1">
    <property type="nucleotide sequence ID" value="NZ_JAAKZV010000275.1"/>
</dbReference>
<dbReference type="AlphaFoldDB" id="A0A6G4UAU7"/>
<dbReference type="Proteomes" id="UP000481583">
    <property type="component" value="Unassembled WGS sequence"/>
</dbReference>
<name>A0A6G4UAU7_9ACTN</name>
<feature type="transmembrane region" description="Helical" evidence="1">
    <location>
        <begin position="94"/>
        <end position="119"/>
    </location>
</feature>
<reference evidence="2 3" key="1">
    <citation type="submission" date="2020-02" db="EMBL/GenBank/DDBJ databases">
        <title>Whole-genome analyses of novel actinobacteria.</title>
        <authorList>
            <person name="Sahin N."/>
        </authorList>
    </citation>
    <scope>NUCLEOTIDE SEQUENCE [LARGE SCALE GENOMIC DNA]</scope>
    <source>
        <strain evidence="2 3">A7024</strain>
    </source>
</reference>
<keyword evidence="1" id="KW-1133">Transmembrane helix</keyword>